<name>A0AAE3TCF7_9BACT</name>
<dbReference type="Pfam" id="PF21544">
    <property type="entry name" value="PorZ_N_b_propeller"/>
    <property type="match status" value="1"/>
</dbReference>
<protein>
    <submittedName>
        <fullName evidence="2">Two-component regulator propeller domain-containing protein</fullName>
    </submittedName>
</protein>
<evidence type="ECO:0000259" key="1">
    <source>
        <dbReference type="Pfam" id="PF21544"/>
    </source>
</evidence>
<dbReference type="InterPro" id="IPR011047">
    <property type="entry name" value="Quinoprotein_ADH-like_sf"/>
</dbReference>
<gene>
    <name evidence="2" type="ORF">P0M35_06870</name>
</gene>
<proteinExistence type="predicted"/>
<dbReference type="Pfam" id="PF07494">
    <property type="entry name" value="Reg_prop"/>
    <property type="match status" value="1"/>
</dbReference>
<dbReference type="Gene3D" id="2.60.40.4070">
    <property type="match status" value="1"/>
</dbReference>
<feature type="domain" description="PorZ N-terminal beta-propeller" evidence="1">
    <location>
        <begin position="44"/>
        <end position="201"/>
    </location>
</feature>
<dbReference type="RefSeq" id="WP_321535632.1">
    <property type="nucleotide sequence ID" value="NZ_JARGDL010000007.1"/>
</dbReference>
<evidence type="ECO:0000313" key="2">
    <source>
        <dbReference type="EMBL" id="MDF1611865.1"/>
    </source>
</evidence>
<evidence type="ECO:0000313" key="3">
    <source>
        <dbReference type="Proteomes" id="UP001221302"/>
    </source>
</evidence>
<dbReference type="InterPro" id="IPR011110">
    <property type="entry name" value="Reg_prop"/>
</dbReference>
<dbReference type="SUPFAM" id="SSF50998">
    <property type="entry name" value="Quinoprotein alcohol dehydrogenase-like"/>
    <property type="match status" value="2"/>
</dbReference>
<dbReference type="InterPro" id="IPR015943">
    <property type="entry name" value="WD40/YVTN_repeat-like_dom_sf"/>
</dbReference>
<dbReference type="EMBL" id="JARGDL010000007">
    <property type="protein sequence ID" value="MDF1611865.1"/>
    <property type="molecule type" value="Genomic_DNA"/>
</dbReference>
<keyword evidence="3" id="KW-1185">Reference proteome</keyword>
<accession>A0AAE3TCF7</accession>
<dbReference type="InterPro" id="IPR048954">
    <property type="entry name" value="PorZ_N"/>
</dbReference>
<dbReference type="AlphaFoldDB" id="A0AAE3TCF7"/>
<reference evidence="2" key="1">
    <citation type="submission" date="2023-03" db="EMBL/GenBank/DDBJ databases">
        <title>Stygiobacter electus gen. nov., sp. nov., facultatively anaerobic thermotolerant bacterium of the class Ignavibacteria from a well of Yessentuki mineral water deposit.</title>
        <authorList>
            <person name="Podosokorskaya O.A."/>
            <person name="Elcheninov A.G."/>
            <person name="Petrova N.F."/>
            <person name="Zavarzina D.G."/>
            <person name="Kublanov I.V."/>
            <person name="Merkel A.Y."/>
        </authorList>
    </citation>
    <scope>NUCLEOTIDE SEQUENCE</scope>
    <source>
        <strain evidence="2">09-Me</strain>
    </source>
</reference>
<comment type="caution">
    <text evidence="2">The sequence shown here is derived from an EMBL/GenBank/DDBJ whole genome shotgun (WGS) entry which is preliminary data.</text>
</comment>
<dbReference type="Gene3D" id="2.130.10.10">
    <property type="entry name" value="YVTN repeat-like/Quinoprotein amine dehydrogenase"/>
    <property type="match status" value="3"/>
</dbReference>
<dbReference type="Proteomes" id="UP001221302">
    <property type="component" value="Unassembled WGS sequence"/>
</dbReference>
<organism evidence="2 3">
    <name type="scientific">Stygiobacter electus</name>
    <dbReference type="NCBI Taxonomy" id="3032292"/>
    <lineage>
        <taxon>Bacteria</taxon>
        <taxon>Pseudomonadati</taxon>
        <taxon>Ignavibacteriota</taxon>
        <taxon>Ignavibacteria</taxon>
        <taxon>Ignavibacteriales</taxon>
        <taxon>Melioribacteraceae</taxon>
        <taxon>Stygiobacter</taxon>
    </lineage>
</organism>
<sequence length="741" mass="82485">MKSSKVILVLLLASKLFLAQTIGTWNIYSDLKYVNSMNLDGSSIWAASNGGVFKFDSFDSSFKIFSKANGMNSQNATSILIDNSKNIWIGFGEGFINVINKNDFSLTKIVDIYNTSKGKKQINDLSISSDSVLVSIDFGLSIINSKTFSLLDSYLKFGSFSSEIKVYNAIKNKNTIYVLTEMGVAIQKAGATNLAAPESWNNYYFINHIPASSATKMVLFNNEIYLASSNGIIKFSNGTWQTLILDRKKIKDLFFFNNEMYFITNNELYKYNNNSIEKLYENSDLVFNKIIVANQKIYIATNEGIFEYQNNLTKQIIPNGPGSNSFLNLATSTNGELWVATGKDVTGKGFYKFDGEKWFNYNTKNIPSLPTNAIYNIYVGKDSAIYLATWGFGAGVFKKNNLTIYNNANSGMVGIPANDKFLVISDIKQDSKGNTWFVNPLSAAGKPLSVLTPQNKWYHFSFTNPVISTNEFLDKMVIDQYDTKWFFSIQGNRGLYYFNEKGTFENFSDDTQGFIGKSDGLSSDIISCLAVDKRGAIWIGTNVGVNVISDPQKPKSTLTTLVGFAVRSQNVNCIAVDPINQKWIGTNNGVFVLSSDGYQLIKQYNSKNSPLPDDNITSIAFDSKSGMVFIGTDYGLATLKTEFIQPEETFNELSIYPSPFIIGNNEKNIVTIEGLIANCIIKILKINGEVIREYESPGGKMAFWDGRDKEGNLVSSGVYYIVAYDNEANNVKTSKIAVIRK</sequence>